<evidence type="ECO:0000313" key="2">
    <source>
        <dbReference type="Proteomes" id="UP000007430"/>
    </source>
</evidence>
<dbReference type="Proteomes" id="UP000007430">
    <property type="component" value="Segment"/>
</dbReference>
<proteinExistence type="predicted"/>
<evidence type="ECO:0000313" key="1">
    <source>
        <dbReference type="EMBL" id="ADR32632.1"/>
    </source>
</evidence>
<dbReference type="EMBL" id="HM563683">
    <property type="protein sequence ID" value="ADR32632.1"/>
    <property type="molecule type" value="Genomic_DNA"/>
</dbReference>
<dbReference type="GeneID" id="10021482"/>
<organism evidence="1 2">
    <name type="scientific">Escherichia phage vB_EcoM_VR7</name>
    <dbReference type="NCBI Taxonomy" id="700939"/>
    <lineage>
        <taxon>Viruses</taxon>
        <taxon>Duplodnaviria</taxon>
        <taxon>Heunggongvirae</taxon>
        <taxon>Uroviricota</taxon>
        <taxon>Caudoviricetes</taxon>
        <taxon>Pantevenvirales</taxon>
        <taxon>Straboviridae</taxon>
        <taxon>Tevenvirinae</taxon>
        <taxon>Gaprivervirus</taxon>
        <taxon>Gaprivervirus vr7</taxon>
    </lineage>
</organism>
<name>E5FJ21_9CAUD</name>
<sequence length="182" mass="21040">MNVVYWFTFETRLKNKTPPYFYIGSKHNCAFENGVIIDLKYTSRREYWSSCEQADFLEAIQLEKPTVKILDVCEDVLDEEEWYHSHYNIPKSPLFFNKATAHGAFGGAGERAPRYGMKNSIYTNQCISEAQKDVPKSTEHKKSISEGLNRFYEKDDKINNIRGIEVIKTLSDSAKAPLLKPR</sequence>
<dbReference type="GO" id="GO:0004519">
    <property type="term" value="F:endonuclease activity"/>
    <property type="evidence" value="ECO:0007669"/>
    <property type="project" value="UniProtKB-KW"/>
</dbReference>
<gene>
    <name evidence="1" type="primary">32.1</name>
    <name evidence="1" type="ORF">VR7_gp257</name>
</gene>
<keyword evidence="2" id="KW-1185">Reference proteome</keyword>
<reference evidence="1 2" key="1">
    <citation type="journal article" date="2010" name="Arch. Virol.">
        <title>Low-temperature T4-like coliphages vB_EcoM-VR5, vB_EcoM-VR7 and vB_EcoM-VR20.</title>
        <authorList>
            <person name="Kaliniene L."/>
            <person name="Klausa V."/>
            <person name="Truncaite L."/>
        </authorList>
    </citation>
    <scope>NUCLEOTIDE SEQUENCE [LARGE SCALE GENOMIC DNA]</scope>
    <source>
        <strain evidence="1">VR7</strain>
    </source>
</reference>
<dbReference type="RefSeq" id="YP_004063938.1">
    <property type="nucleotide sequence ID" value="NC_014792.1"/>
</dbReference>
<keyword evidence="1" id="KW-0540">Nuclease</keyword>
<keyword evidence="1" id="KW-0378">Hydrolase</keyword>
<accession>E5FJ21</accession>
<dbReference type="KEGG" id="vg:10021482"/>
<keyword evidence="1" id="KW-0255">Endonuclease</keyword>
<protein>
    <submittedName>
        <fullName evidence="1">Gp32.1 putative homing endonuclease</fullName>
    </submittedName>
</protein>